<evidence type="ECO:0000256" key="5">
    <source>
        <dbReference type="ARBA" id="ARBA00022989"/>
    </source>
</evidence>
<keyword evidence="10" id="KW-1185">Reference proteome</keyword>
<feature type="transmembrane region" description="Helical" evidence="8">
    <location>
        <begin position="21"/>
        <end position="40"/>
    </location>
</feature>
<dbReference type="GO" id="GO:0022857">
    <property type="term" value="F:transmembrane transporter activity"/>
    <property type="evidence" value="ECO:0007669"/>
    <property type="project" value="InterPro"/>
</dbReference>
<organism evidence="9 10">
    <name type="scientific">Rubrivivax albus</name>
    <dbReference type="NCBI Taxonomy" id="2499835"/>
    <lineage>
        <taxon>Bacteria</taxon>
        <taxon>Pseudomonadati</taxon>
        <taxon>Pseudomonadota</taxon>
        <taxon>Betaproteobacteria</taxon>
        <taxon>Burkholderiales</taxon>
        <taxon>Sphaerotilaceae</taxon>
        <taxon>Rubrivivax</taxon>
    </lineage>
</organism>
<evidence type="ECO:0000256" key="3">
    <source>
        <dbReference type="ARBA" id="ARBA00022475"/>
    </source>
</evidence>
<gene>
    <name evidence="9" type="ORF">ENE75_17080</name>
</gene>
<evidence type="ECO:0000256" key="6">
    <source>
        <dbReference type="ARBA" id="ARBA00023136"/>
    </source>
</evidence>
<dbReference type="GO" id="GO:0005886">
    <property type="term" value="C:plasma membrane"/>
    <property type="evidence" value="ECO:0007669"/>
    <property type="project" value="UniProtKB-SubCell"/>
</dbReference>
<comment type="similarity">
    <text evidence="2 7">Belongs to the ExbD/TolR family.</text>
</comment>
<comment type="subcellular location">
    <subcellularLocation>
        <location evidence="1">Cell membrane</location>
        <topology evidence="1">Single-pass membrane protein</topology>
    </subcellularLocation>
    <subcellularLocation>
        <location evidence="7">Cell membrane</location>
        <topology evidence="7">Single-pass type II membrane protein</topology>
    </subcellularLocation>
</comment>
<keyword evidence="3" id="KW-1003">Cell membrane</keyword>
<dbReference type="GO" id="GO:0015031">
    <property type="term" value="P:protein transport"/>
    <property type="evidence" value="ECO:0007669"/>
    <property type="project" value="UniProtKB-KW"/>
</dbReference>
<dbReference type="PANTHER" id="PTHR30558">
    <property type="entry name" value="EXBD MEMBRANE COMPONENT OF PMF-DRIVEN MACROMOLECULE IMPORT SYSTEM"/>
    <property type="match status" value="1"/>
</dbReference>
<dbReference type="InterPro" id="IPR003400">
    <property type="entry name" value="ExbD"/>
</dbReference>
<evidence type="ECO:0000256" key="8">
    <source>
        <dbReference type="SAM" id="Phobius"/>
    </source>
</evidence>
<accession>A0A437JSJ6</accession>
<comment type="caution">
    <text evidence="9">The sequence shown here is derived from an EMBL/GenBank/DDBJ whole genome shotgun (WGS) entry which is preliminary data.</text>
</comment>
<keyword evidence="7" id="KW-0653">Protein transport</keyword>
<dbReference type="OrthoDB" id="5294637at2"/>
<keyword evidence="4 7" id="KW-0812">Transmembrane</keyword>
<evidence type="ECO:0000256" key="4">
    <source>
        <dbReference type="ARBA" id="ARBA00022692"/>
    </source>
</evidence>
<sequence length="157" mass="17168">MSSLAKRAERKERNKQSLDMNLVALIDIFTILLFFLLSSATELETLVIPRAVALPESTADVTPKPTVVVLVNAQEIVVDGQTVARTPDVMANDADLIEPLQAQLVALKAKPEAGSTVTIMGDKDIPYRLLRKVMSTCAQAEFTDVAFAVRTRLEQKS</sequence>
<dbReference type="Proteomes" id="UP000288178">
    <property type="component" value="Unassembled WGS sequence"/>
</dbReference>
<proteinExistence type="inferred from homology"/>
<evidence type="ECO:0000256" key="1">
    <source>
        <dbReference type="ARBA" id="ARBA00004162"/>
    </source>
</evidence>
<protein>
    <submittedName>
        <fullName evidence="9">Biopolymer transporter ExbD</fullName>
    </submittedName>
</protein>
<evidence type="ECO:0000313" key="10">
    <source>
        <dbReference type="Proteomes" id="UP000288178"/>
    </source>
</evidence>
<dbReference type="Pfam" id="PF02472">
    <property type="entry name" value="ExbD"/>
    <property type="match status" value="1"/>
</dbReference>
<reference evidence="9 10" key="1">
    <citation type="submission" date="2019-01" db="EMBL/GenBank/DDBJ databases">
        <authorList>
            <person name="Chen W.-M."/>
        </authorList>
    </citation>
    <scope>NUCLEOTIDE SEQUENCE [LARGE SCALE GENOMIC DNA]</scope>
    <source>
        <strain evidence="9 10">ICH-3</strain>
    </source>
</reference>
<dbReference type="AlphaFoldDB" id="A0A437JSJ6"/>
<dbReference type="RefSeq" id="WP_128199542.1">
    <property type="nucleotide sequence ID" value="NZ_SACT01000006.1"/>
</dbReference>
<name>A0A437JSJ6_9BURK</name>
<evidence type="ECO:0000313" key="9">
    <source>
        <dbReference type="EMBL" id="RVT50032.1"/>
    </source>
</evidence>
<evidence type="ECO:0000256" key="7">
    <source>
        <dbReference type="RuleBase" id="RU003879"/>
    </source>
</evidence>
<keyword evidence="5 8" id="KW-1133">Transmembrane helix</keyword>
<keyword evidence="7" id="KW-0813">Transport</keyword>
<evidence type="ECO:0000256" key="2">
    <source>
        <dbReference type="ARBA" id="ARBA00005811"/>
    </source>
</evidence>
<dbReference type="EMBL" id="SACT01000006">
    <property type="protein sequence ID" value="RVT50032.1"/>
    <property type="molecule type" value="Genomic_DNA"/>
</dbReference>
<keyword evidence="6 8" id="KW-0472">Membrane</keyword>
<dbReference type="Gene3D" id="3.30.420.270">
    <property type="match status" value="1"/>
</dbReference>